<evidence type="ECO:0000256" key="10">
    <source>
        <dbReference type="ARBA" id="ARBA00023170"/>
    </source>
</evidence>
<sequence>MKNQTIIQDFILIGLSKNYKTKIMLFVLFFPMYILTVIGNVILTFTVVQTRSLHTPMYYFLCNLAFLDLFFSTNSGPKLLVDLLLGEGRISYTGCMLQMCISLILGQTQCIILAVMACDRYLAICNPLRYTVIMSWKRCKNIIAFIWVFGILSITVPTILKPPYFCRGKKINHFMCDVLALIKLACGDTSSYETTIFFQSLFTILAPFSFIVVSYICILKSVLKIRSAEGRTKTFSTCASHLTVVIMFYVPSLTMYLGPSSTFSFNQEKYFCIFYIILTPMLNPFIYSLRNDEVKRAVRKLLRLRYCH</sequence>
<feature type="domain" description="G-protein coupled receptors family 1 profile" evidence="13">
    <location>
        <begin position="39"/>
        <end position="287"/>
    </location>
</feature>
<comment type="subcellular location">
    <subcellularLocation>
        <location evidence="1">Cell membrane</location>
        <topology evidence="1">Multi-pass membrane protein</topology>
    </subcellularLocation>
</comment>
<evidence type="ECO:0000256" key="9">
    <source>
        <dbReference type="ARBA" id="ARBA00023136"/>
    </source>
</evidence>
<dbReference type="PRINTS" id="PR00237">
    <property type="entry name" value="GPCRRHODOPSN"/>
</dbReference>
<organism evidence="14 15">
    <name type="scientific">Xenopus laevis</name>
    <name type="common">African clawed frog</name>
    <dbReference type="NCBI Taxonomy" id="8355"/>
    <lineage>
        <taxon>Eukaryota</taxon>
        <taxon>Metazoa</taxon>
        <taxon>Chordata</taxon>
        <taxon>Craniata</taxon>
        <taxon>Vertebrata</taxon>
        <taxon>Euteleostomi</taxon>
        <taxon>Amphibia</taxon>
        <taxon>Batrachia</taxon>
        <taxon>Anura</taxon>
        <taxon>Pipoidea</taxon>
        <taxon>Pipidae</taxon>
        <taxon>Xenopodinae</taxon>
        <taxon>Xenopus</taxon>
        <taxon>Xenopus</taxon>
    </lineage>
</organism>
<keyword evidence="3" id="KW-1003">Cell membrane</keyword>
<feature type="transmembrane region" description="Helical" evidence="12">
    <location>
        <begin position="96"/>
        <end position="118"/>
    </location>
</feature>
<feature type="transmembrane region" description="Helical" evidence="12">
    <location>
        <begin position="270"/>
        <end position="289"/>
    </location>
</feature>
<dbReference type="FunFam" id="1.10.1220.70:FF:000001">
    <property type="entry name" value="Olfactory receptor"/>
    <property type="match status" value="1"/>
</dbReference>
<dbReference type="Pfam" id="PF13853">
    <property type="entry name" value="7tm_4"/>
    <property type="match status" value="1"/>
</dbReference>
<keyword evidence="11" id="KW-0807">Transducer</keyword>
<keyword evidence="4" id="KW-0716">Sensory transduction</keyword>
<proteinExistence type="inferred from homology"/>
<dbReference type="AlphaFoldDB" id="A0A974HKI9"/>
<evidence type="ECO:0000256" key="8">
    <source>
        <dbReference type="ARBA" id="ARBA00023040"/>
    </source>
</evidence>
<dbReference type="InterPro" id="IPR000725">
    <property type="entry name" value="Olfact_rcpt"/>
</dbReference>
<dbReference type="GO" id="GO:0004984">
    <property type="term" value="F:olfactory receptor activity"/>
    <property type="evidence" value="ECO:0007669"/>
    <property type="project" value="InterPro"/>
</dbReference>
<evidence type="ECO:0000313" key="14">
    <source>
        <dbReference type="EMBL" id="OCT81527.1"/>
    </source>
</evidence>
<evidence type="ECO:0000256" key="11">
    <source>
        <dbReference type="ARBA" id="ARBA00023224"/>
    </source>
</evidence>
<evidence type="ECO:0000256" key="1">
    <source>
        <dbReference type="ARBA" id="ARBA00004651"/>
    </source>
</evidence>
<comment type="similarity">
    <text evidence="2">Belongs to the G-protein coupled receptor 1 family.</text>
</comment>
<dbReference type="OMA" id="NSFLICT"/>
<feature type="transmembrane region" description="Helical" evidence="12">
    <location>
        <begin position="139"/>
        <end position="160"/>
    </location>
</feature>
<feature type="transmembrane region" description="Helical" evidence="12">
    <location>
        <begin position="196"/>
        <end position="218"/>
    </location>
</feature>
<keyword evidence="5 12" id="KW-0812">Transmembrane</keyword>
<dbReference type="Proteomes" id="UP000694892">
    <property type="component" value="Chromosome 5L"/>
</dbReference>
<dbReference type="PROSITE" id="PS50262">
    <property type="entry name" value="G_PROTEIN_RECEP_F1_2"/>
    <property type="match status" value="1"/>
</dbReference>
<feature type="transmembrane region" description="Helical" evidence="12">
    <location>
        <begin position="239"/>
        <end position="258"/>
    </location>
</feature>
<dbReference type="PANTHER" id="PTHR26453">
    <property type="entry name" value="OLFACTORY RECEPTOR"/>
    <property type="match status" value="1"/>
</dbReference>
<evidence type="ECO:0000313" key="15">
    <source>
        <dbReference type="Proteomes" id="UP000694892"/>
    </source>
</evidence>
<evidence type="ECO:0000256" key="7">
    <source>
        <dbReference type="ARBA" id="ARBA00022989"/>
    </source>
</evidence>
<dbReference type="SMART" id="SM01381">
    <property type="entry name" value="7TM_GPCR_Srsx"/>
    <property type="match status" value="1"/>
</dbReference>
<keyword evidence="8" id="KW-0297">G-protein coupled receptor</keyword>
<evidence type="ECO:0000256" key="4">
    <source>
        <dbReference type="ARBA" id="ARBA00022606"/>
    </source>
</evidence>
<dbReference type="FunFam" id="1.20.1070.10:FF:000001">
    <property type="entry name" value="Olfactory receptor"/>
    <property type="match status" value="1"/>
</dbReference>
<evidence type="ECO:0000256" key="6">
    <source>
        <dbReference type="ARBA" id="ARBA00022725"/>
    </source>
</evidence>
<name>A0A974HKI9_XENLA</name>
<gene>
    <name evidence="14" type="ORF">XELAEV_18028350mg</name>
</gene>
<feature type="transmembrane region" description="Helical" evidence="12">
    <location>
        <begin position="23"/>
        <end position="45"/>
    </location>
</feature>
<evidence type="ECO:0000256" key="3">
    <source>
        <dbReference type="ARBA" id="ARBA00022475"/>
    </source>
</evidence>
<dbReference type="SUPFAM" id="SSF81321">
    <property type="entry name" value="Family A G protein-coupled receptor-like"/>
    <property type="match status" value="1"/>
</dbReference>
<reference evidence="15" key="1">
    <citation type="journal article" date="2016" name="Nature">
        <title>Genome evolution in the allotetraploid frog Xenopus laevis.</title>
        <authorList>
            <person name="Session A.M."/>
            <person name="Uno Y."/>
            <person name="Kwon T."/>
            <person name="Chapman J.A."/>
            <person name="Toyoda A."/>
            <person name="Takahashi S."/>
            <person name="Fukui A."/>
            <person name="Hikosaka A."/>
            <person name="Suzuki A."/>
            <person name="Kondo M."/>
            <person name="van Heeringen S.J."/>
            <person name="Quigley I."/>
            <person name="Heinz S."/>
            <person name="Ogino H."/>
            <person name="Ochi H."/>
            <person name="Hellsten U."/>
            <person name="Lyons J.B."/>
            <person name="Simakov O."/>
            <person name="Putnam N."/>
            <person name="Stites J."/>
            <person name="Kuroki Y."/>
            <person name="Tanaka T."/>
            <person name="Michiue T."/>
            <person name="Watanabe M."/>
            <person name="Bogdanovic O."/>
            <person name="Lister R."/>
            <person name="Georgiou G."/>
            <person name="Paranjpe S.S."/>
            <person name="van Kruijsbergen I."/>
            <person name="Shu S."/>
            <person name="Carlson J."/>
            <person name="Kinoshita T."/>
            <person name="Ohta Y."/>
            <person name="Mawaribuchi S."/>
            <person name="Jenkins J."/>
            <person name="Grimwood J."/>
            <person name="Schmutz J."/>
            <person name="Mitros T."/>
            <person name="Mozaffari S.V."/>
            <person name="Suzuki Y."/>
            <person name="Haramoto Y."/>
            <person name="Yamamoto T.S."/>
            <person name="Takagi C."/>
            <person name="Heald R."/>
            <person name="Miller K."/>
            <person name="Haudenschild C."/>
            <person name="Kitzman J."/>
            <person name="Nakayama T."/>
            <person name="Izutsu Y."/>
            <person name="Robert J."/>
            <person name="Fortriede J."/>
            <person name="Burns K."/>
            <person name="Lotay V."/>
            <person name="Karimi K."/>
            <person name="Yasuoka Y."/>
            <person name="Dichmann D.S."/>
            <person name="Flajnik M.F."/>
            <person name="Houston D.W."/>
            <person name="Shendure J."/>
            <person name="DuPasquier L."/>
            <person name="Vize P.D."/>
            <person name="Zorn A.M."/>
            <person name="Ito M."/>
            <person name="Marcotte E.M."/>
            <person name="Wallingford J.B."/>
            <person name="Ito Y."/>
            <person name="Asashima M."/>
            <person name="Ueno N."/>
            <person name="Matsuda Y."/>
            <person name="Veenstra G.J."/>
            <person name="Fujiyama A."/>
            <person name="Harland R.M."/>
            <person name="Taira M."/>
            <person name="Rokhsar D.S."/>
        </authorList>
    </citation>
    <scope>NUCLEOTIDE SEQUENCE [LARGE SCALE GENOMIC DNA]</scope>
    <source>
        <strain evidence="15">J</strain>
    </source>
</reference>
<evidence type="ECO:0000256" key="5">
    <source>
        <dbReference type="ARBA" id="ARBA00022692"/>
    </source>
</evidence>
<keyword evidence="9 12" id="KW-0472">Membrane</keyword>
<dbReference type="InterPro" id="IPR017452">
    <property type="entry name" value="GPCR_Rhodpsn_7TM"/>
</dbReference>
<keyword evidence="10" id="KW-0675">Receptor</keyword>
<accession>A0A974HKI9</accession>
<evidence type="ECO:0000256" key="2">
    <source>
        <dbReference type="ARBA" id="ARBA00010663"/>
    </source>
</evidence>
<dbReference type="EMBL" id="CM004474">
    <property type="protein sequence ID" value="OCT81527.1"/>
    <property type="molecule type" value="Genomic_DNA"/>
</dbReference>
<dbReference type="Gene3D" id="1.20.1070.10">
    <property type="entry name" value="Rhodopsin 7-helix transmembrane proteins"/>
    <property type="match status" value="1"/>
</dbReference>
<keyword evidence="6" id="KW-0552">Olfaction</keyword>
<dbReference type="InterPro" id="IPR000276">
    <property type="entry name" value="GPCR_Rhodpsn"/>
</dbReference>
<dbReference type="GO" id="GO:0004930">
    <property type="term" value="F:G protein-coupled receptor activity"/>
    <property type="evidence" value="ECO:0007669"/>
    <property type="project" value="UniProtKB-KW"/>
</dbReference>
<evidence type="ECO:0000256" key="12">
    <source>
        <dbReference type="SAM" id="Phobius"/>
    </source>
</evidence>
<evidence type="ECO:0000259" key="13">
    <source>
        <dbReference type="PROSITE" id="PS50262"/>
    </source>
</evidence>
<dbReference type="PRINTS" id="PR00245">
    <property type="entry name" value="OLFACTORYR"/>
</dbReference>
<protein>
    <recommendedName>
        <fullName evidence="13">G-protein coupled receptors family 1 profile domain-containing protein</fullName>
    </recommendedName>
</protein>
<dbReference type="GO" id="GO:0005886">
    <property type="term" value="C:plasma membrane"/>
    <property type="evidence" value="ECO:0007669"/>
    <property type="project" value="UniProtKB-SubCell"/>
</dbReference>
<keyword evidence="7 12" id="KW-1133">Transmembrane helix</keyword>